<sequence>MLAKQALTIGINAYVPANMALESCIHDAKDVSNALALLGFQAYCVTDVSFKSMNSVIYQFVDAIQPDSIVVFYFSGHGVQYDGKNYLIPKNGLGTWTGNVTSRTIDVQQLIYSMHAKQPRVVICILDCCRTNPSTERWNANSIYRTIFGGTKLGFASMQVPPSTIIAYACAADAMASSMSRNGRNSLYTYHLLRRIKIPNIDIKTILKFVGIDVQNESDYNQIPFQYSSCNETIYLGMNAPYKRLISRYLMQKRPIIQSRHRRQSKPLPTQYSTSQLKHFNKQLYSQYGMLMNHHHSLPKYHPSPYKTRVSSQYDHRFLQNVRHH</sequence>
<comment type="caution">
    <text evidence="3">The sequence shown here is derived from an EMBL/GenBank/DDBJ whole genome shotgun (WGS) entry which is preliminary data.</text>
</comment>
<reference evidence="3" key="1">
    <citation type="submission" date="2021-02" db="EMBL/GenBank/DDBJ databases">
        <authorList>
            <person name="Nowell W R."/>
        </authorList>
    </citation>
    <scope>NUCLEOTIDE SEQUENCE</scope>
</reference>
<dbReference type="GO" id="GO:0004197">
    <property type="term" value="F:cysteine-type endopeptidase activity"/>
    <property type="evidence" value="ECO:0007669"/>
    <property type="project" value="InterPro"/>
</dbReference>
<keyword evidence="9" id="KW-1185">Reference proteome</keyword>
<dbReference type="EMBL" id="CAJNYT010005298">
    <property type="protein sequence ID" value="CAF3727804.1"/>
    <property type="molecule type" value="Genomic_DNA"/>
</dbReference>
<accession>A0A818TXM8</accession>
<dbReference type="Proteomes" id="UP000663872">
    <property type="component" value="Unassembled WGS sequence"/>
</dbReference>
<dbReference type="EMBL" id="CAJNYV010004726">
    <property type="protein sequence ID" value="CAF3690258.1"/>
    <property type="molecule type" value="Genomic_DNA"/>
</dbReference>
<dbReference type="AlphaFoldDB" id="A0A818TXM8"/>
<dbReference type="PANTHER" id="PTHR22576:SF37">
    <property type="entry name" value="MUCOSA-ASSOCIATED LYMPHOID TISSUE LYMPHOMA TRANSLOCATION PROTEIN 1"/>
    <property type="match status" value="1"/>
</dbReference>
<evidence type="ECO:0000313" key="3">
    <source>
        <dbReference type="EMBL" id="CAF3690258.1"/>
    </source>
</evidence>
<dbReference type="EMBL" id="CAJOBS010000617">
    <property type="protein sequence ID" value="CAF4612354.1"/>
    <property type="molecule type" value="Genomic_DNA"/>
</dbReference>
<dbReference type="Proteomes" id="UP000663848">
    <property type="component" value="Unassembled WGS sequence"/>
</dbReference>
<dbReference type="Gene3D" id="3.40.50.1460">
    <property type="match status" value="1"/>
</dbReference>
<evidence type="ECO:0000313" key="8">
    <source>
        <dbReference type="Proteomes" id="UP000663865"/>
    </source>
</evidence>
<dbReference type="EMBL" id="CAJOBR010001194">
    <property type="protein sequence ID" value="CAF4586520.1"/>
    <property type="molecule type" value="Genomic_DNA"/>
</dbReference>
<dbReference type="GO" id="GO:0006508">
    <property type="term" value="P:proteolysis"/>
    <property type="evidence" value="ECO:0007669"/>
    <property type="project" value="InterPro"/>
</dbReference>
<dbReference type="InterPro" id="IPR011600">
    <property type="entry name" value="Pept_C14_caspase"/>
</dbReference>
<organism evidence="3 8">
    <name type="scientific">Rotaria socialis</name>
    <dbReference type="NCBI Taxonomy" id="392032"/>
    <lineage>
        <taxon>Eukaryota</taxon>
        <taxon>Metazoa</taxon>
        <taxon>Spiralia</taxon>
        <taxon>Gnathifera</taxon>
        <taxon>Rotifera</taxon>
        <taxon>Eurotatoria</taxon>
        <taxon>Bdelloidea</taxon>
        <taxon>Philodinida</taxon>
        <taxon>Philodinidae</taxon>
        <taxon>Rotaria</taxon>
    </lineage>
</organism>
<evidence type="ECO:0000259" key="1">
    <source>
        <dbReference type="Pfam" id="PF00656"/>
    </source>
</evidence>
<dbReference type="EMBL" id="CAJNXB010000222">
    <property type="protein sequence ID" value="CAF3036849.1"/>
    <property type="molecule type" value="Genomic_DNA"/>
</dbReference>
<dbReference type="InterPro" id="IPR052039">
    <property type="entry name" value="Caspase-related_regulators"/>
</dbReference>
<gene>
    <name evidence="4" type="ORF">GRG538_LOCUS30068</name>
    <name evidence="3" type="ORF">KIK155_LOCUS25941</name>
    <name evidence="6" type="ORF">QYT958_LOCUS10611</name>
    <name evidence="2" type="ORF">TIS948_LOCUS3298</name>
    <name evidence="7" type="ORF">TOA249_LOCUS11386</name>
    <name evidence="5" type="ORF">UJA718_LOCUS5434</name>
</gene>
<dbReference type="PANTHER" id="PTHR22576">
    <property type="entry name" value="MUCOSA ASSOCIATED LYMPHOID TISSUE LYMPHOMA TRANSLOCATION PROTEIN 1/PARACASPASE"/>
    <property type="match status" value="1"/>
</dbReference>
<dbReference type="SUPFAM" id="SSF52129">
    <property type="entry name" value="Caspase-like"/>
    <property type="match status" value="1"/>
</dbReference>
<evidence type="ECO:0000313" key="7">
    <source>
        <dbReference type="EMBL" id="CAF4612354.1"/>
    </source>
</evidence>
<proteinExistence type="predicted"/>
<evidence type="ECO:0000313" key="6">
    <source>
        <dbReference type="EMBL" id="CAF4586520.1"/>
    </source>
</evidence>
<dbReference type="EMBL" id="CAJOBP010000472">
    <property type="protein sequence ID" value="CAF4183022.1"/>
    <property type="molecule type" value="Genomic_DNA"/>
</dbReference>
<evidence type="ECO:0000313" key="9">
    <source>
        <dbReference type="Proteomes" id="UP000663873"/>
    </source>
</evidence>
<protein>
    <recommendedName>
        <fullName evidence="1">Peptidase C14 caspase domain-containing protein</fullName>
    </recommendedName>
</protein>
<dbReference type="Proteomes" id="UP000663838">
    <property type="component" value="Unassembled WGS sequence"/>
</dbReference>
<evidence type="ECO:0000313" key="5">
    <source>
        <dbReference type="EMBL" id="CAF4183022.1"/>
    </source>
</evidence>
<name>A0A818TXM8_9BILA</name>
<dbReference type="OrthoDB" id="412369at2759"/>
<dbReference type="InterPro" id="IPR029030">
    <property type="entry name" value="Caspase-like_dom_sf"/>
</dbReference>
<dbReference type="Proteomes" id="UP000663873">
    <property type="component" value="Unassembled WGS sequence"/>
</dbReference>
<evidence type="ECO:0000313" key="4">
    <source>
        <dbReference type="EMBL" id="CAF3727804.1"/>
    </source>
</evidence>
<dbReference type="Proteomes" id="UP000663865">
    <property type="component" value="Unassembled WGS sequence"/>
</dbReference>
<dbReference type="Pfam" id="PF00656">
    <property type="entry name" value="Peptidase_C14"/>
    <property type="match status" value="1"/>
</dbReference>
<evidence type="ECO:0000313" key="2">
    <source>
        <dbReference type="EMBL" id="CAF3036849.1"/>
    </source>
</evidence>
<dbReference type="Proteomes" id="UP000663825">
    <property type="component" value="Unassembled WGS sequence"/>
</dbReference>
<feature type="domain" description="Peptidase C14 caspase" evidence="1">
    <location>
        <begin position="4"/>
        <end position="232"/>
    </location>
</feature>